<dbReference type="AlphaFoldDB" id="A0A0S4JKI7"/>
<sequence length="212" mass="23463">TTAPPPDVVVAVCSHSWSGSAAYSVTSLVTHYTQPPSLSLSYSTSYTKTRTLNCKSGAPCDRKTNSPMLREPSQKPRQPVLKDEHLQRELRSPFGTQRSNHHRQSVVEKQFVQDDIISSDSSTRQHHIYAVIIHSAERGNAGHPHRSTIPLDPSMVIAAGEEMCRTALECAAHRTCSIFGSAFIPVAMQRRHLLRLILMATQTSASSREPHE</sequence>
<keyword evidence="3" id="KW-1185">Reference proteome</keyword>
<feature type="non-terminal residue" evidence="2">
    <location>
        <position position="1"/>
    </location>
</feature>
<evidence type="ECO:0000313" key="3">
    <source>
        <dbReference type="Proteomes" id="UP000051952"/>
    </source>
</evidence>
<dbReference type="EMBL" id="CYKH01001830">
    <property type="protein sequence ID" value="CUG90437.1"/>
    <property type="molecule type" value="Genomic_DNA"/>
</dbReference>
<proteinExistence type="predicted"/>
<evidence type="ECO:0000256" key="1">
    <source>
        <dbReference type="SAM" id="MobiDB-lite"/>
    </source>
</evidence>
<accession>A0A0S4JKI7</accession>
<name>A0A0S4JKI7_BODSA</name>
<dbReference type="VEuPathDB" id="TriTrypDB:BSAL_26770"/>
<organism evidence="2 3">
    <name type="scientific">Bodo saltans</name>
    <name type="common">Flagellated protozoan</name>
    <dbReference type="NCBI Taxonomy" id="75058"/>
    <lineage>
        <taxon>Eukaryota</taxon>
        <taxon>Discoba</taxon>
        <taxon>Euglenozoa</taxon>
        <taxon>Kinetoplastea</taxon>
        <taxon>Metakinetoplastina</taxon>
        <taxon>Eubodonida</taxon>
        <taxon>Bodonidae</taxon>
        <taxon>Bodo</taxon>
    </lineage>
</organism>
<dbReference type="Proteomes" id="UP000051952">
    <property type="component" value="Unassembled WGS sequence"/>
</dbReference>
<protein>
    <submittedName>
        <fullName evidence="2">Uncharacterized protein</fullName>
    </submittedName>
</protein>
<feature type="region of interest" description="Disordered" evidence="1">
    <location>
        <begin position="55"/>
        <end position="83"/>
    </location>
</feature>
<reference evidence="3" key="1">
    <citation type="submission" date="2015-09" db="EMBL/GenBank/DDBJ databases">
        <authorList>
            <consortium name="Pathogen Informatics"/>
        </authorList>
    </citation>
    <scope>NUCLEOTIDE SEQUENCE [LARGE SCALE GENOMIC DNA]</scope>
    <source>
        <strain evidence="3">Lake Konstanz</strain>
    </source>
</reference>
<gene>
    <name evidence="2" type="ORF">BSAL_26770</name>
</gene>
<evidence type="ECO:0000313" key="2">
    <source>
        <dbReference type="EMBL" id="CUG90437.1"/>
    </source>
</evidence>